<dbReference type="GO" id="GO:0001510">
    <property type="term" value="P:RNA methylation"/>
    <property type="evidence" value="ECO:0007669"/>
    <property type="project" value="InterPro"/>
</dbReference>
<name>A0A7G2CP56_9TRYP</name>
<dbReference type="AlphaFoldDB" id="A0A7G2CP56"/>
<dbReference type="Gene3D" id="3.40.50.150">
    <property type="entry name" value="Vaccinia Virus protein VP39"/>
    <property type="match status" value="1"/>
</dbReference>
<sequence length="205" mass="22833">MSSELAVPAEAEGEDRDELSGEERTAAALVSHAPRAAGEALLPPEVRGVAALRQLQRHRESLSVSPNQSFSRYFVRQGIVKDEGELQSLVRHMRERPTEIGVRVHGSHPHAAAAHVLLQRSTIKPAPFPVENAYVMNCGPEVPHSQLLADRQLLQSLTREGVVSYQSLSSMLPVYFLQVQEGERVLDLVCRPWREVPHVARRCEK</sequence>
<reference evidence="2 3" key="1">
    <citation type="submission" date="2020-08" db="EMBL/GenBank/DDBJ databases">
        <authorList>
            <person name="Newling K."/>
            <person name="Davey J."/>
            <person name="Forrester S."/>
        </authorList>
    </citation>
    <scope>NUCLEOTIDE SEQUENCE [LARGE SCALE GENOMIC DNA]</scope>
    <source>
        <strain evidence="3">Crithidia deanei Carvalho (ATCC PRA-265)</strain>
    </source>
</reference>
<dbReference type="VEuPathDB" id="TriTrypDB:ADEAN_000917000"/>
<evidence type="ECO:0000313" key="3">
    <source>
        <dbReference type="Proteomes" id="UP000515908"/>
    </source>
</evidence>
<dbReference type="PANTHER" id="PTHR22808">
    <property type="entry name" value="NCL1 YEAST -RELATED NOL1/NOP2/FMU SUN DOMAIN-CONTAINING"/>
    <property type="match status" value="1"/>
</dbReference>
<feature type="region of interest" description="Disordered" evidence="1">
    <location>
        <begin position="1"/>
        <end position="25"/>
    </location>
</feature>
<dbReference type="Proteomes" id="UP000515908">
    <property type="component" value="Chromosome 22"/>
</dbReference>
<proteinExistence type="predicted"/>
<dbReference type="PANTHER" id="PTHR22808:SF7">
    <property type="entry name" value="SAM-DEPENDENT MTASE RSMB_NOP-TYPE DOMAIN-CONTAINING PROTEIN"/>
    <property type="match status" value="1"/>
</dbReference>
<accession>A0A7G2CP56</accession>
<dbReference type="InterPro" id="IPR029063">
    <property type="entry name" value="SAM-dependent_MTases_sf"/>
</dbReference>
<dbReference type="EMBL" id="LR877166">
    <property type="protein sequence ID" value="CAD2221638.1"/>
    <property type="molecule type" value="Genomic_DNA"/>
</dbReference>
<dbReference type="GO" id="GO:0008173">
    <property type="term" value="F:RNA methyltransferase activity"/>
    <property type="evidence" value="ECO:0007669"/>
    <property type="project" value="InterPro"/>
</dbReference>
<protein>
    <submittedName>
        <fullName evidence="2">Uncharacterized protein</fullName>
    </submittedName>
</protein>
<evidence type="ECO:0000256" key="1">
    <source>
        <dbReference type="SAM" id="MobiDB-lite"/>
    </source>
</evidence>
<gene>
    <name evidence="2" type="ORF">ADEAN_000917000</name>
</gene>
<organism evidence="2 3">
    <name type="scientific">Angomonas deanei</name>
    <dbReference type="NCBI Taxonomy" id="59799"/>
    <lineage>
        <taxon>Eukaryota</taxon>
        <taxon>Discoba</taxon>
        <taxon>Euglenozoa</taxon>
        <taxon>Kinetoplastea</taxon>
        <taxon>Metakinetoplastina</taxon>
        <taxon>Trypanosomatida</taxon>
        <taxon>Trypanosomatidae</taxon>
        <taxon>Strigomonadinae</taxon>
        <taxon>Angomonas</taxon>
    </lineage>
</organism>
<evidence type="ECO:0000313" key="2">
    <source>
        <dbReference type="EMBL" id="CAD2221638.1"/>
    </source>
</evidence>
<keyword evidence="3" id="KW-1185">Reference proteome</keyword>
<dbReference type="InterPro" id="IPR023267">
    <property type="entry name" value="RCMT"/>
</dbReference>